<dbReference type="GO" id="GO:0034451">
    <property type="term" value="C:centriolar satellite"/>
    <property type="evidence" value="ECO:0007669"/>
    <property type="project" value="TreeGrafter"/>
</dbReference>
<organism evidence="2 3">
    <name type="scientific">Mytilus galloprovincialis</name>
    <name type="common">Mediterranean mussel</name>
    <dbReference type="NCBI Taxonomy" id="29158"/>
    <lineage>
        <taxon>Eukaryota</taxon>
        <taxon>Metazoa</taxon>
        <taxon>Spiralia</taxon>
        <taxon>Lophotrochozoa</taxon>
        <taxon>Mollusca</taxon>
        <taxon>Bivalvia</taxon>
        <taxon>Autobranchia</taxon>
        <taxon>Pteriomorphia</taxon>
        <taxon>Mytilida</taxon>
        <taxon>Mytiloidea</taxon>
        <taxon>Mytilidae</taxon>
        <taxon>Mytilinae</taxon>
        <taxon>Mytilus</taxon>
    </lineage>
</organism>
<dbReference type="EMBL" id="UYJE01010454">
    <property type="protein sequence ID" value="VDI83317.1"/>
    <property type="molecule type" value="Genomic_DNA"/>
</dbReference>
<dbReference type="OrthoDB" id="6153860at2759"/>
<evidence type="ECO:0000256" key="1">
    <source>
        <dbReference type="SAM" id="MobiDB-lite"/>
    </source>
</evidence>
<sequence>MKSVLKSESLFVDRELEIRESINKNSSINSSMHKSDLDGLYGNLKVSIELASDSKDFSTHLARTKLAEMSGKSKLVPIPAPVPHKPRPPPAPSQNVVHTQPEPQHLTTQPQFNKGSSRTSSAANFPEIQPIPKQISHQSQYTDYSPEHVTLHTLLLVPEGRGISTQGIPSLVSMKRHPVFPVQPHALSPPGVKGRDMSVRNTYLVCRMFWCDDAVHSNVCWGTADPAFHFSQVAPMLMSTALLERMRNNFMVIEVWDKKTSAESDQLIGIVKISLHQFYMSFRDKKIANTLLKSQFPVIALDNYLPIVNPLNGSQFGQLQVCLAIGSAEQVAALQRIKLDGVAPNHLPERPQHYLERNDLQQSDDISPPHIGTESIAVPSMKSFRSATTLCIPDPTFNDVTRHRIVLSMGTPVQRELLTACAGTAGGGLPFEVWCRYYHPNVRDQCIAKLNFYLLFMKDKLATCQIMCYGYHAEKRGALSSNFCLAINSSRIRFRNEGSRVQIKGEL</sequence>
<keyword evidence="3" id="KW-1185">Reference proteome</keyword>
<evidence type="ECO:0000313" key="2">
    <source>
        <dbReference type="EMBL" id="VDI83317.1"/>
    </source>
</evidence>
<protein>
    <submittedName>
        <fullName evidence="2">C2 domain-containing protein 3</fullName>
    </submittedName>
</protein>
<comment type="caution">
    <text evidence="2">The sequence shown here is derived from an EMBL/GenBank/DDBJ whole genome shotgun (WGS) entry which is preliminary data.</text>
</comment>
<dbReference type="GO" id="GO:0005814">
    <property type="term" value="C:centriole"/>
    <property type="evidence" value="ECO:0007669"/>
    <property type="project" value="TreeGrafter"/>
</dbReference>
<dbReference type="InterPro" id="IPR035892">
    <property type="entry name" value="C2_domain_sf"/>
</dbReference>
<dbReference type="SUPFAM" id="SSF49562">
    <property type="entry name" value="C2 domain (Calcium/lipid-binding domain, CaLB)"/>
    <property type="match status" value="1"/>
</dbReference>
<gene>
    <name evidence="2" type="ORF">MGAL_10B089909</name>
</gene>
<proteinExistence type="predicted"/>
<feature type="region of interest" description="Disordered" evidence="1">
    <location>
        <begin position="78"/>
        <end position="98"/>
    </location>
</feature>
<dbReference type="AlphaFoldDB" id="A0A8B6HSB4"/>
<dbReference type="GO" id="GO:0061511">
    <property type="term" value="P:centriole elongation"/>
    <property type="evidence" value="ECO:0007669"/>
    <property type="project" value="TreeGrafter"/>
</dbReference>
<feature type="region of interest" description="Disordered" evidence="1">
    <location>
        <begin position="105"/>
        <end position="124"/>
    </location>
</feature>
<dbReference type="PANTHER" id="PTHR21254:SF1">
    <property type="entry name" value="C2 DOMAIN-CONTAINING PROTEIN 3"/>
    <property type="match status" value="1"/>
</dbReference>
<dbReference type="PANTHER" id="PTHR21254">
    <property type="entry name" value="C2 DOMAIN-CONTAINING PROTEIN 3"/>
    <property type="match status" value="1"/>
</dbReference>
<dbReference type="Proteomes" id="UP000596742">
    <property type="component" value="Unassembled WGS sequence"/>
</dbReference>
<feature type="compositionally biased region" description="Polar residues" evidence="1">
    <location>
        <begin position="105"/>
        <end position="123"/>
    </location>
</feature>
<evidence type="ECO:0000313" key="3">
    <source>
        <dbReference type="Proteomes" id="UP000596742"/>
    </source>
</evidence>
<accession>A0A8B6HSB4</accession>
<name>A0A8B6HSB4_MYTGA</name>
<dbReference type="GO" id="GO:0060271">
    <property type="term" value="P:cilium assembly"/>
    <property type="evidence" value="ECO:0007669"/>
    <property type="project" value="TreeGrafter"/>
</dbReference>
<dbReference type="Gene3D" id="2.60.40.150">
    <property type="entry name" value="C2 domain"/>
    <property type="match status" value="1"/>
</dbReference>
<dbReference type="GO" id="GO:0071539">
    <property type="term" value="P:protein localization to centrosome"/>
    <property type="evidence" value="ECO:0007669"/>
    <property type="project" value="TreeGrafter"/>
</dbReference>
<reference evidence="2" key="1">
    <citation type="submission" date="2018-11" db="EMBL/GenBank/DDBJ databases">
        <authorList>
            <person name="Alioto T."/>
            <person name="Alioto T."/>
        </authorList>
    </citation>
    <scope>NUCLEOTIDE SEQUENCE</scope>
</reference>
<feature type="compositionally biased region" description="Pro residues" evidence="1">
    <location>
        <begin position="78"/>
        <end position="92"/>
    </location>
</feature>